<protein>
    <recommendedName>
        <fullName evidence="5">Protein arginine N-methyltransferase 2</fullName>
    </recommendedName>
    <alternativeName>
        <fullName evidence="11">Protein-arginine N5-methyltransferase</fullName>
    </alternativeName>
    <alternativeName>
        <fullName evidence="12">Type IV protein arginine N-methyltransferase</fullName>
    </alternativeName>
</protein>
<keyword evidence="8" id="KW-0808">Transferase</keyword>
<dbReference type="Gene3D" id="3.40.50.150">
    <property type="entry name" value="Vaccinia Virus protein VP39"/>
    <property type="match status" value="1"/>
</dbReference>
<dbReference type="InterPro" id="IPR051038">
    <property type="entry name" value="RMT2/GAMT_Mtase"/>
</dbReference>
<dbReference type="SUPFAM" id="SSF53335">
    <property type="entry name" value="S-adenosyl-L-methionine-dependent methyltransferases"/>
    <property type="match status" value="1"/>
</dbReference>
<evidence type="ECO:0000256" key="7">
    <source>
        <dbReference type="ARBA" id="ARBA00022603"/>
    </source>
</evidence>
<keyword evidence="7" id="KW-0489">Methyltransferase</keyword>
<dbReference type="InterPro" id="IPR026480">
    <property type="entry name" value="RMT2_dom"/>
</dbReference>
<dbReference type="GO" id="GO:0005737">
    <property type="term" value="C:cytoplasm"/>
    <property type="evidence" value="ECO:0007669"/>
    <property type="project" value="UniProtKB-SubCell"/>
</dbReference>
<dbReference type="Pfam" id="PF13637">
    <property type="entry name" value="Ank_4"/>
    <property type="match status" value="1"/>
</dbReference>
<dbReference type="PROSITE" id="PS51559">
    <property type="entry name" value="SAM_RMT2"/>
    <property type="match status" value="1"/>
</dbReference>
<evidence type="ECO:0000256" key="2">
    <source>
        <dbReference type="ARBA" id="ARBA00004123"/>
    </source>
</evidence>
<evidence type="ECO:0000256" key="4">
    <source>
        <dbReference type="ARBA" id="ARBA00011245"/>
    </source>
</evidence>
<dbReference type="CDD" id="cd02440">
    <property type="entry name" value="AdoMet_MTases"/>
    <property type="match status" value="1"/>
</dbReference>
<dbReference type="PIRSF" id="PIRSF038148">
    <property type="entry name" value="Arginine_N-mtfrase-2"/>
    <property type="match status" value="1"/>
</dbReference>
<dbReference type="GO" id="GO:0019702">
    <property type="term" value="F:protein arginine N5-methyltransferase activity"/>
    <property type="evidence" value="ECO:0007669"/>
    <property type="project" value="TreeGrafter"/>
</dbReference>
<dbReference type="PANTHER" id="PTHR32379:SF1">
    <property type="entry name" value="GUANIDINOACETATE N-METHYLTRANSFERASE"/>
    <property type="match status" value="1"/>
</dbReference>
<evidence type="ECO:0000256" key="9">
    <source>
        <dbReference type="ARBA" id="ARBA00022691"/>
    </source>
</evidence>
<dbReference type="InterPro" id="IPR017408">
    <property type="entry name" value="Arginine_N-MeTrfase_2"/>
</dbReference>
<organism evidence="15">
    <name type="scientific">Arcella intermedia</name>
    <dbReference type="NCBI Taxonomy" id="1963864"/>
    <lineage>
        <taxon>Eukaryota</taxon>
        <taxon>Amoebozoa</taxon>
        <taxon>Tubulinea</taxon>
        <taxon>Elardia</taxon>
        <taxon>Arcellinida</taxon>
        <taxon>Sphaerothecina</taxon>
        <taxon>Arcellidae</taxon>
        <taxon>Arcella</taxon>
    </lineage>
</organism>
<evidence type="ECO:0000256" key="13">
    <source>
        <dbReference type="PROSITE-ProRule" id="PRU00023"/>
    </source>
</evidence>
<dbReference type="PROSITE" id="PS50297">
    <property type="entry name" value="ANK_REP_REGION"/>
    <property type="match status" value="1"/>
</dbReference>
<dbReference type="PANTHER" id="PTHR32379">
    <property type="entry name" value="GUANIDINOACETATE N-METHYLTRANSFERASE"/>
    <property type="match status" value="1"/>
</dbReference>
<evidence type="ECO:0000256" key="12">
    <source>
        <dbReference type="ARBA" id="ARBA00031724"/>
    </source>
</evidence>
<evidence type="ECO:0000256" key="3">
    <source>
        <dbReference type="ARBA" id="ARBA00004496"/>
    </source>
</evidence>
<accession>A0A6B2L9F0</accession>
<feature type="domain" description="RMT2" evidence="14">
    <location>
        <begin position="67"/>
        <end position="289"/>
    </location>
</feature>
<keyword evidence="13" id="KW-0040">ANK repeat</keyword>
<dbReference type="InterPro" id="IPR036770">
    <property type="entry name" value="Ankyrin_rpt-contain_sf"/>
</dbReference>
<dbReference type="SUPFAM" id="SSF48403">
    <property type="entry name" value="Ankyrin repeat"/>
    <property type="match status" value="1"/>
</dbReference>
<reference evidence="15" key="1">
    <citation type="journal article" date="2020" name="J. Eukaryot. Microbiol.">
        <title>De novo Sequencing, Assembly and Annotation of the Transcriptome for the Free-Living Testate Amoeba Arcella intermedia.</title>
        <authorList>
            <person name="Ribeiro G.M."/>
            <person name="Porfirio-Sousa A.L."/>
            <person name="Maurer-Alcala X.X."/>
            <person name="Katz L.A."/>
            <person name="Lahr D.J.G."/>
        </authorList>
    </citation>
    <scope>NUCLEOTIDE SEQUENCE</scope>
</reference>
<dbReference type="EMBL" id="GIBP01004665">
    <property type="protein sequence ID" value="NDV33634.1"/>
    <property type="molecule type" value="Transcribed_RNA"/>
</dbReference>
<dbReference type="InterPro" id="IPR002110">
    <property type="entry name" value="Ankyrin_rpt"/>
</dbReference>
<dbReference type="PROSITE" id="PS50088">
    <property type="entry name" value="ANK_REPEAT"/>
    <property type="match status" value="1"/>
</dbReference>
<evidence type="ECO:0000259" key="14">
    <source>
        <dbReference type="PROSITE" id="PS51559"/>
    </source>
</evidence>
<proteinExistence type="predicted"/>
<evidence type="ECO:0000256" key="1">
    <source>
        <dbReference type="ARBA" id="ARBA00002207"/>
    </source>
</evidence>
<dbReference type="Gene3D" id="1.25.40.20">
    <property type="entry name" value="Ankyrin repeat-containing domain"/>
    <property type="match status" value="1"/>
</dbReference>
<keyword evidence="9" id="KW-0949">S-adenosyl-L-methionine</keyword>
<evidence type="ECO:0000256" key="10">
    <source>
        <dbReference type="ARBA" id="ARBA00023242"/>
    </source>
</evidence>
<sequence>MHVAAAKGNVALVQLLLDSGSPWNAVDAQGRTAGEYALEAGNGEVYELLLNAGIRAELILNCVARKHSAGVPNEQFLTQKLVYNEETKSLVDPEGHGIMMGWESPIMSKHAQIIVPQPGGDILNVGFGMGIIDRLIQERLPGTHTIVEAHPDVYAYMLKEGWDKKPGVRIVFGRWQDVLEELGQYDGIFFDTFGEFYEDLREFHEELPALLKKNGIYSFFNGLAGTNGFFHDVYCKIVDLEMRELGFTTEYIKEDIDVQDKVWDGINGKYFQLNYYNYPIIKWTEEEED</sequence>
<name>A0A6B2L9F0_9EUKA</name>
<evidence type="ECO:0000256" key="5">
    <source>
        <dbReference type="ARBA" id="ARBA00018778"/>
    </source>
</evidence>
<comment type="subunit">
    <text evidence="4">Monomer.</text>
</comment>
<keyword evidence="10" id="KW-0539">Nucleus</keyword>
<dbReference type="GO" id="GO:0005634">
    <property type="term" value="C:nucleus"/>
    <property type="evidence" value="ECO:0007669"/>
    <property type="project" value="UniProtKB-SubCell"/>
</dbReference>
<evidence type="ECO:0000256" key="6">
    <source>
        <dbReference type="ARBA" id="ARBA00022490"/>
    </source>
</evidence>
<keyword evidence="6" id="KW-0963">Cytoplasm</keyword>
<evidence type="ECO:0000256" key="8">
    <source>
        <dbReference type="ARBA" id="ARBA00022679"/>
    </source>
</evidence>
<evidence type="ECO:0000313" key="15">
    <source>
        <dbReference type="EMBL" id="NDV33634.1"/>
    </source>
</evidence>
<comment type="function">
    <text evidence="1">S-adenosyl-L-methionine-dependent protein-arginine N-methyltransferase that methylates the delta-nitrogen atom of arginine residues to form N5-methylarginine (type IV) in target proteins. Monomethylates ribosomal protein L12.</text>
</comment>
<dbReference type="InterPro" id="IPR029063">
    <property type="entry name" value="SAM-dependent_MTases_sf"/>
</dbReference>
<dbReference type="AlphaFoldDB" id="A0A6B2L9F0"/>
<comment type="subcellular location">
    <subcellularLocation>
        <location evidence="3">Cytoplasm</location>
    </subcellularLocation>
    <subcellularLocation>
        <location evidence="2">Nucleus</location>
    </subcellularLocation>
</comment>
<dbReference type="GO" id="GO:0032259">
    <property type="term" value="P:methylation"/>
    <property type="evidence" value="ECO:0007669"/>
    <property type="project" value="UniProtKB-KW"/>
</dbReference>
<feature type="repeat" description="ANK" evidence="13">
    <location>
        <begin position="1"/>
        <end position="28"/>
    </location>
</feature>
<evidence type="ECO:0000256" key="11">
    <source>
        <dbReference type="ARBA" id="ARBA00031001"/>
    </source>
</evidence>